<gene>
    <name evidence="1" type="ORF">METZ01_LOCUS484814</name>
</gene>
<protein>
    <recommendedName>
        <fullName evidence="2">Tail tube protein</fullName>
    </recommendedName>
</protein>
<proteinExistence type="predicted"/>
<organism evidence="1">
    <name type="scientific">marine metagenome</name>
    <dbReference type="NCBI Taxonomy" id="408172"/>
    <lineage>
        <taxon>unclassified sequences</taxon>
        <taxon>metagenomes</taxon>
        <taxon>ecological metagenomes</taxon>
    </lineage>
</organism>
<name>A0A383CIS0_9ZZZZ</name>
<dbReference type="AlphaFoldDB" id="A0A383CIS0"/>
<feature type="non-terminal residue" evidence="1">
    <location>
        <position position="165"/>
    </location>
</feature>
<evidence type="ECO:0008006" key="2">
    <source>
        <dbReference type="Google" id="ProtNLM"/>
    </source>
</evidence>
<dbReference type="EMBL" id="UINC01209096">
    <property type="protein sequence ID" value="SVE31960.1"/>
    <property type="molecule type" value="Genomic_DNA"/>
</dbReference>
<sequence length="165" mass="18213">MANINEFKSRLKGGGARANQFKVTLPFPGYASTGGETSDLSFLCTATGIPGQDIPMVTVNFRGRQLKLAGDSRTFGDWSMTVLNDTDFKLYRAFERWMNEINNMTDNEGLTNPTDYQVDGFIDHLDRDGNSIKQYTIRGAFPTSLDGIALSYGTNDAIEDFGVTL</sequence>
<evidence type="ECO:0000313" key="1">
    <source>
        <dbReference type="EMBL" id="SVE31960.1"/>
    </source>
</evidence>
<reference evidence="1" key="1">
    <citation type="submission" date="2018-05" db="EMBL/GenBank/DDBJ databases">
        <authorList>
            <person name="Lanie J.A."/>
            <person name="Ng W.-L."/>
            <person name="Kazmierczak K.M."/>
            <person name="Andrzejewski T.M."/>
            <person name="Davidsen T.M."/>
            <person name="Wayne K.J."/>
            <person name="Tettelin H."/>
            <person name="Glass J.I."/>
            <person name="Rusch D."/>
            <person name="Podicherti R."/>
            <person name="Tsui H.-C.T."/>
            <person name="Winkler M.E."/>
        </authorList>
    </citation>
    <scope>NUCLEOTIDE SEQUENCE</scope>
</reference>
<accession>A0A383CIS0</accession>